<evidence type="ECO:0000313" key="2">
    <source>
        <dbReference type="EMBL" id="WFR97038.1"/>
    </source>
</evidence>
<dbReference type="Proteomes" id="UP000249499">
    <property type="component" value="Chromosome"/>
</dbReference>
<feature type="domain" description="TNase-like" evidence="1">
    <location>
        <begin position="42"/>
        <end position="152"/>
    </location>
</feature>
<evidence type="ECO:0000259" key="1">
    <source>
        <dbReference type="PROSITE" id="PS50830"/>
    </source>
</evidence>
<evidence type="ECO:0000313" key="3">
    <source>
        <dbReference type="Proteomes" id="UP000249499"/>
    </source>
</evidence>
<reference evidence="2 3" key="1">
    <citation type="journal article" date="2018" name="Sci. Rep.">
        <title>Rhizobium tumorigenes sp. nov., a novel plant tumorigenic bacterium isolated from cane gall tumors on thornless blackberry.</title>
        <authorList>
            <person name="Kuzmanovi N."/>
            <person name="Smalla K."/>
            <person name="Gronow S."/>
            <person name="PuBawska J."/>
        </authorList>
    </citation>
    <scope>NUCLEOTIDE SEQUENCE [LARGE SCALE GENOMIC DNA]</scope>
    <source>
        <strain evidence="2 3">1078</strain>
    </source>
</reference>
<dbReference type="PROSITE" id="PS50830">
    <property type="entry name" value="TNASE_3"/>
    <property type="match status" value="1"/>
</dbReference>
<proteinExistence type="predicted"/>
<dbReference type="EMBL" id="CP117255">
    <property type="protein sequence ID" value="WFR97038.1"/>
    <property type="molecule type" value="Genomic_DNA"/>
</dbReference>
<keyword evidence="3" id="KW-1185">Reference proteome</keyword>
<dbReference type="SUPFAM" id="SSF50199">
    <property type="entry name" value="Staphylococcal nuclease"/>
    <property type="match status" value="1"/>
</dbReference>
<dbReference type="SMART" id="SM00318">
    <property type="entry name" value="SNc"/>
    <property type="match status" value="1"/>
</dbReference>
<dbReference type="InterPro" id="IPR035437">
    <property type="entry name" value="SNase_OB-fold_sf"/>
</dbReference>
<name>A0AAF1KJE6_9HYPH</name>
<dbReference type="RefSeq" id="WP_240539102.1">
    <property type="nucleotide sequence ID" value="NZ_CP117255.1"/>
</dbReference>
<protein>
    <submittedName>
        <fullName evidence="2">Thermonuclease family protein</fullName>
    </submittedName>
</protein>
<reference evidence="3" key="2">
    <citation type="journal article" date="2023" name="MicrobiologyOpen">
        <title>Genomics of the tumorigenes clade of the family Rhizobiaceae and description of Rhizobium rhododendri sp. nov.</title>
        <authorList>
            <person name="Kuzmanovic N."/>
            <person name="diCenzo G.C."/>
            <person name="Bunk B."/>
            <person name="Sproeer C."/>
            <person name="Fruehling A."/>
            <person name="Neumann-Schaal M."/>
            <person name="Overmann J."/>
            <person name="Smalla K."/>
        </authorList>
    </citation>
    <scope>NUCLEOTIDE SEQUENCE [LARGE SCALE GENOMIC DNA]</scope>
    <source>
        <strain evidence="3">1078</strain>
    </source>
</reference>
<dbReference type="PANTHER" id="PTHR12302:SF26">
    <property type="entry name" value="BLR1266 PROTEIN"/>
    <property type="match status" value="1"/>
</dbReference>
<dbReference type="AlphaFoldDB" id="A0AAF1KJE6"/>
<gene>
    <name evidence="2" type="ORF">PR017_07990</name>
</gene>
<sequence>MAKPRGLWGDSLMAFAFLGLLCLLAFKLNLQAETIAKGNFSVVDGDSLKREGGRFRLVGIDAPELRQQCKRASGFWDCGQVARDALASMLSGSPVECRGRQRDRYDRLLVTCSVGGLDVNGEMVRRGMAVAYGAYEAEEAEARGAKAGLWAGSFERPRDYRRDGGAAQPSRDPLADIGDYVRDLMGWR</sequence>
<dbReference type="PANTHER" id="PTHR12302">
    <property type="entry name" value="EBNA2 BINDING PROTEIN P100"/>
    <property type="match status" value="1"/>
</dbReference>
<dbReference type="Pfam" id="PF00565">
    <property type="entry name" value="SNase"/>
    <property type="match status" value="1"/>
</dbReference>
<dbReference type="InterPro" id="IPR016071">
    <property type="entry name" value="Staphylococal_nuclease_OB-fold"/>
</dbReference>
<dbReference type="Gene3D" id="2.40.50.90">
    <property type="match status" value="1"/>
</dbReference>
<accession>A0AAF1KJE6</accession>
<organism evidence="2 3">
    <name type="scientific">Rhizobium tumorigenes</name>
    <dbReference type="NCBI Taxonomy" id="2041385"/>
    <lineage>
        <taxon>Bacteria</taxon>
        <taxon>Pseudomonadati</taxon>
        <taxon>Pseudomonadota</taxon>
        <taxon>Alphaproteobacteria</taxon>
        <taxon>Hyphomicrobiales</taxon>
        <taxon>Rhizobiaceae</taxon>
        <taxon>Rhizobium/Agrobacterium group</taxon>
        <taxon>Rhizobium</taxon>
    </lineage>
</organism>
<dbReference type="KEGG" id="rtu:PR017_07990"/>